<dbReference type="Proteomes" id="UP000296144">
    <property type="component" value="Unassembled WGS sequence"/>
</dbReference>
<reference evidence="3 4" key="1">
    <citation type="journal article" date="2018" name="Genome Biol. Evol.">
        <title>Cladogenesis and Genomic Streamlining in Extracellular Endosymbionts of Tropical Stink Bugs.</title>
        <authorList>
            <person name="Otero-Bravo A."/>
            <person name="Goffredi S."/>
            <person name="Sabree Z.L."/>
        </authorList>
    </citation>
    <scope>NUCLEOTIDE SEQUENCE [LARGE SCALE GENOMIC DNA]</scope>
    <source>
        <strain evidence="3 4">SoEL</strain>
    </source>
</reference>
<protein>
    <recommendedName>
        <fullName evidence="2">CsbD-like domain-containing protein</fullName>
    </recommendedName>
</protein>
<keyword evidence="4" id="KW-1185">Reference proteome</keyword>
<dbReference type="InterPro" id="IPR050423">
    <property type="entry name" value="UPF0337_stress_rsp"/>
</dbReference>
<accession>A0A2P5SW10</accession>
<dbReference type="AlphaFoldDB" id="A0A2P5SW10"/>
<dbReference type="EMBL" id="PDKU01000002">
    <property type="protein sequence ID" value="PPI86527.1"/>
    <property type="molecule type" value="Genomic_DNA"/>
</dbReference>
<comment type="caution">
    <text evidence="3">The sequence shown here is derived from an EMBL/GenBank/DDBJ whole genome shotgun (WGS) entry which is preliminary data.</text>
</comment>
<dbReference type="InterPro" id="IPR008462">
    <property type="entry name" value="CsbD"/>
</dbReference>
<dbReference type="PIRSF" id="PIRSF039008">
    <property type="entry name" value="YjbJ"/>
    <property type="match status" value="1"/>
</dbReference>
<dbReference type="InterPro" id="IPR036629">
    <property type="entry name" value="YjbJ_sf"/>
</dbReference>
<dbReference type="PANTHER" id="PTHR34977">
    <property type="entry name" value="UPF0337 PROTEIN YJBJ"/>
    <property type="match status" value="1"/>
</dbReference>
<feature type="domain" description="CsbD-like" evidence="2">
    <location>
        <begin position="4"/>
        <end position="56"/>
    </location>
</feature>
<dbReference type="Pfam" id="PF05532">
    <property type="entry name" value="CsbD"/>
    <property type="match status" value="1"/>
</dbReference>
<evidence type="ECO:0000313" key="4">
    <source>
        <dbReference type="Proteomes" id="UP000296144"/>
    </source>
</evidence>
<dbReference type="RefSeq" id="WP_136130101.1">
    <property type="nucleotide sequence ID" value="NZ_PDKU01000002.1"/>
</dbReference>
<proteinExistence type="inferred from homology"/>
<dbReference type="SUPFAM" id="SSF69047">
    <property type="entry name" value="Hypothetical protein YjbJ"/>
    <property type="match status" value="1"/>
</dbReference>
<gene>
    <name evidence="3" type="ORF">CRV10_01615</name>
</gene>
<dbReference type="Gene3D" id="1.10.1470.10">
    <property type="entry name" value="YjbJ"/>
    <property type="match status" value="1"/>
</dbReference>
<sequence length="72" mass="8751">MNKDKMSGNWKQFKGKIKEKWGKLTDNDCQCIEGKRDQLVNKIQERYGYAKDEAEREVKAWENHNKDCHWYQ</sequence>
<dbReference type="NCBIfam" id="NF007748">
    <property type="entry name" value="PRK10428.1"/>
    <property type="match status" value="1"/>
</dbReference>
<evidence type="ECO:0000259" key="2">
    <source>
        <dbReference type="Pfam" id="PF05532"/>
    </source>
</evidence>
<evidence type="ECO:0000256" key="1">
    <source>
        <dbReference type="ARBA" id="ARBA00009129"/>
    </source>
</evidence>
<dbReference type="InterPro" id="IPR026042">
    <property type="entry name" value="YjbJ"/>
</dbReference>
<dbReference type="PANTHER" id="PTHR34977:SF1">
    <property type="entry name" value="UPF0337 PROTEIN YJBJ"/>
    <property type="match status" value="1"/>
</dbReference>
<organism evidence="3 4">
    <name type="scientific">Candidatus Pantoea edessiphila</name>
    <dbReference type="NCBI Taxonomy" id="2044610"/>
    <lineage>
        <taxon>Bacteria</taxon>
        <taxon>Pseudomonadati</taxon>
        <taxon>Pseudomonadota</taxon>
        <taxon>Gammaproteobacteria</taxon>
        <taxon>Enterobacterales</taxon>
        <taxon>Erwiniaceae</taxon>
        <taxon>Pantoea</taxon>
    </lineage>
</organism>
<evidence type="ECO:0000313" key="3">
    <source>
        <dbReference type="EMBL" id="PPI86527.1"/>
    </source>
</evidence>
<comment type="similarity">
    <text evidence="1">Belongs to the UPF0337 (CsbD) family.</text>
</comment>
<dbReference type="OrthoDB" id="9796058at2"/>
<name>A0A2P5SW10_9GAMM</name>